<keyword evidence="5" id="KW-0521">NADP</keyword>
<dbReference type="Gene3D" id="3.40.50.720">
    <property type="entry name" value="NAD(P)-binding Rossmann-like Domain"/>
    <property type="match status" value="2"/>
</dbReference>
<name>A0A850DRD1_9MICO</name>
<dbReference type="Proteomes" id="UP000539146">
    <property type="component" value="Unassembled WGS sequence"/>
</dbReference>
<reference evidence="9 10" key="1">
    <citation type="submission" date="2020-05" db="EMBL/GenBank/DDBJ databases">
        <title>Genome Sequencing of Type Strains.</title>
        <authorList>
            <person name="Lemaire J.F."/>
            <person name="Inderbitzin P."/>
            <person name="Gregorio O.A."/>
            <person name="Collins S.B."/>
            <person name="Wespe N."/>
            <person name="Knight-Connoni V."/>
        </authorList>
    </citation>
    <scope>NUCLEOTIDE SEQUENCE [LARGE SCALE GENOMIC DNA]</scope>
    <source>
        <strain evidence="9 10">DSM 20512</strain>
    </source>
</reference>
<keyword evidence="6" id="KW-0560">Oxidoreductase</keyword>
<evidence type="ECO:0000256" key="4">
    <source>
        <dbReference type="ARBA" id="ARBA00022827"/>
    </source>
</evidence>
<dbReference type="RefSeq" id="WP_175325252.1">
    <property type="nucleotide sequence ID" value="NZ_BAAAWP010000001.1"/>
</dbReference>
<accession>A0A850DRD1</accession>
<organism evidence="9 10">
    <name type="scientific">Curtobacterium citreum</name>
    <dbReference type="NCBI Taxonomy" id="2036"/>
    <lineage>
        <taxon>Bacteria</taxon>
        <taxon>Bacillati</taxon>
        <taxon>Actinomycetota</taxon>
        <taxon>Actinomycetes</taxon>
        <taxon>Micrococcales</taxon>
        <taxon>Microbacteriaceae</taxon>
        <taxon>Curtobacterium</taxon>
    </lineage>
</organism>
<protein>
    <recommendedName>
        <fullName evidence="2">ferredoxin--NADP(+) reductase</fullName>
        <ecNumber evidence="2">1.18.1.2</ecNumber>
    </recommendedName>
</protein>
<feature type="domain" description="FAD/NAD(P)-binding" evidence="8">
    <location>
        <begin position="21"/>
        <end position="173"/>
    </location>
</feature>
<keyword evidence="4" id="KW-0274">FAD</keyword>
<dbReference type="PANTHER" id="PTHR48467">
    <property type="entry name" value="GLUTAMATE SYNTHASE 1 [NADH], CHLOROPLASTIC-LIKE"/>
    <property type="match status" value="1"/>
</dbReference>
<dbReference type="InterPro" id="IPR055275">
    <property type="entry name" value="Ferredox_Rdtase"/>
</dbReference>
<dbReference type="PANTHER" id="PTHR48467:SF1">
    <property type="entry name" value="GLUTAMATE SYNTHASE 1 [NADH], CHLOROPLASTIC-LIKE"/>
    <property type="match status" value="1"/>
</dbReference>
<sequence length="400" mass="42802">MLSSDTARAASSRGAIASPGSIAIVGSGPSGCYSAQMLKKHWPDAEIVVFDSSPVPYGLVRYGIAPDHHGNKAVTAQFDRIFDRQGVHFRGGVEIGTDISYETLVEAFDVTVLATGREQDRPLAIPTAAEARIIGAGTIMRALNGFPEHAGTMQSVGPRVAIVGAGNVAMDVVRMLTAPIDVLRATDIHDATLSQLRSPSIERIDVISRSGVDATRFDLAMLREVCQLPGVLISASGPKLDLDHPVAELLREAARQTSSTAAKAIEIRFWFDTVPMRIDTVGNASVLHVRREDTSVEIMANTVVTAIGFEHATDRPSQAAVDGRADVFHVGWRRRGAVGGVAANRACAREVTTAIIECFNSGNVPRKHRKGAEVERILDLHSDRHDPMGVKVPGSSQLRG</sequence>
<evidence type="ECO:0000259" key="8">
    <source>
        <dbReference type="Pfam" id="PF07992"/>
    </source>
</evidence>
<dbReference type="EC" id="1.18.1.2" evidence="2"/>
<keyword evidence="3" id="KW-0285">Flavoprotein</keyword>
<evidence type="ECO:0000313" key="10">
    <source>
        <dbReference type="Proteomes" id="UP000539146"/>
    </source>
</evidence>
<evidence type="ECO:0000256" key="5">
    <source>
        <dbReference type="ARBA" id="ARBA00022857"/>
    </source>
</evidence>
<evidence type="ECO:0000256" key="7">
    <source>
        <dbReference type="ARBA" id="ARBA00047776"/>
    </source>
</evidence>
<dbReference type="AlphaFoldDB" id="A0A850DRD1"/>
<dbReference type="GO" id="GO:0004324">
    <property type="term" value="F:ferredoxin-NADP+ reductase activity"/>
    <property type="evidence" value="ECO:0007669"/>
    <property type="project" value="UniProtKB-EC"/>
</dbReference>
<gene>
    <name evidence="9" type="ORF">HP467_03535</name>
</gene>
<comment type="caution">
    <text evidence="9">The sequence shown here is derived from an EMBL/GenBank/DDBJ whole genome shotgun (WGS) entry which is preliminary data.</text>
</comment>
<dbReference type="Pfam" id="PF07992">
    <property type="entry name" value="Pyr_redox_2"/>
    <property type="match status" value="1"/>
</dbReference>
<dbReference type="PRINTS" id="PR00419">
    <property type="entry name" value="ADXRDTASE"/>
</dbReference>
<evidence type="ECO:0000256" key="6">
    <source>
        <dbReference type="ARBA" id="ARBA00023002"/>
    </source>
</evidence>
<comment type="catalytic activity">
    <reaction evidence="7">
        <text>2 reduced [2Fe-2S]-[ferredoxin] + NADP(+) + H(+) = 2 oxidized [2Fe-2S]-[ferredoxin] + NADPH</text>
        <dbReference type="Rhea" id="RHEA:20125"/>
        <dbReference type="Rhea" id="RHEA-COMP:10000"/>
        <dbReference type="Rhea" id="RHEA-COMP:10001"/>
        <dbReference type="ChEBI" id="CHEBI:15378"/>
        <dbReference type="ChEBI" id="CHEBI:33737"/>
        <dbReference type="ChEBI" id="CHEBI:33738"/>
        <dbReference type="ChEBI" id="CHEBI:57783"/>
        <dbReference type="ChEBI" id="CHEBI:58349"/>
        <dbReference type="EC" id="1.18.1.2"/>
    </reaction>
</comment>
<evidence type="ECO:0000256" key="2">
    <source>
        <dbReference type="ARBA" id="ARBA00013223"/>
    </source>
</evidence>
<evidence type="ECO:0000256" key="1">
    <source>
        <dbReference type="ARBA" id="ARBA00001974"/>
    </source>
</evidence>
<comment type="cofactor">
    <cofactor evidence="1">
        <name>FAD</name>
        <dbReference type="ChEBI" id="CHEBI:57692"/>
    </cofactor>
</comment>
<dbReference type="EMBL" id="JABMCG010000078">
    <property type="protein sequence ID" value="NUU27189.1"/>
    <property type="molecule type" value="Genomic_DNA"/>
</dbReference>
<evidence type="ECO:0000256" key="3">
    <source>
        <dbReference type="ARBA" id="ARBA00022630"/>
    </source>
</evidence>
<evidence type="ECO:0000313" key="9">
    <source>
        <dbReference type="EMBL" id="NUU27189.1"/>
    </source>
</evidence>
<proteinExistence type="predicted"/>
<dbReference type="SUPFAM" id="SSF51971">
    <property type="entry name" value="Nucleotide-binding domain"/>
    <property type="match status" value="1"/>
</dbReference>
<dbReference type="InterPro" id="IPR023753">
    <property type="entry name" value="FAD/NAD-binding_dom"/>
</dbReference>